<dbReference type="CDD" id="cd03378">
    <property type="entry name" value="beta_CA_cladeC"/>
    <property type="match status" value="1"/>
</dbReference>
<comment type="cofactor">
    <cofactor evidence="7">
        <name>Zn(2+)</name>
        <dbReference type="ChEBI" id="CHEBI:29105"/>
    </cofactor>
    <text evidence="7">Binds 1 zinc ion per subunit.</text>
</comment>
<dbReference type="EMBL" id="QQXL01000003">
    <property type="protein sequence ID" value="RKW70628.1"/>
    <property type="molecule type" value="Genomic_DNA"/>
</dbReference>
<organism evidence="9 10">
    <name type="scientific">Galactobacter caseinivorans</name>
    <dbReference type="NCBI Taxonomy" id="2676123"/>
    <lineage>
        <taxon>Bacteria</taxon>
        <taxon>Bacillati</taxon>
        <taxon>Actinomycetota</taxon>
        <taxon>Actinomycetes</taxon>
        <taxon>Micrococcales</taxon>
        <taxon>Micrococcaceae</taxon>
        <taxon>Galactobacter</taxon>
    </lineage>
</organism>
<name>A0A496PJJ6_9MICC</name>
<evidence type="ECO:0000313" key="9">
    <source>
        <dbReference type="EMBL" id="RKW70628.1"/>
    </source>
</evidence>
<comment type="similarity">
    <text evidence="1 8">Belongs to the beta-class carbonic anhydrase family.</text>
</comment>
<dbReference type="Gene3D" id="3.40.1050.10">
    <property type="entry name" value="Carbonic anhydrase"/>
    <property type="match status" value="1"/>
</dbReference>
<feature type="binding site" evidence="7">
    <location>
        <position position="54"/>
    </location>
    <ligand>
        <name>Zn(2+)</name>
        <dbReference type="ChEBI" id="CHEBI:29105"/>
    </ligand>
</feature>
<keyword evidence="10" id="KW-1185">Reference proteome</keyword>
<dbReference type="RefSeq" id="WP_121484652.1">
    <property type="nucleotide sequence ID" value="NZ_QQXL01000003.1"/>
</dbReference>
<dbReference type="EC" id="4.2.1.1" evidence="2 8"/>
<dbReference type="Pfam" id="PF00484">
    <property type="entry name" value="Pro_CA"/>
    <property type="match status" value="1"/>
</dbReference>
<keyword evidence="7" id="KW-0479">Metal-binding</keyword>
<evidence type="ECO:0000256" key="7">
    <source>
        <dbReference type="PIRSR" id="PIRSR601765-1"/>
    </source>
</evidence>
<evidence type="ECO:0000256" key="2">
    <source>
        <dbReference type="ARBA" id="ARBA00012925"/>
    </source>
</evidence>
<reference evidence="9 10" key="1">
    <citation type="submission" date="2018-07" db="EMBL/GenBank/DDBJ databases">
        <title>Arthrobacter sp. nov., isolated from raw cow's milk with high bacterial count.</title>
        <authorList>
            <person name="Hahne J."/>
            <person name="Isele D."/>
            <person name="Lipski A."/>
        </authorList>
    </citation>
    <scope>NUCLEOTIDE SEQUENCE [LARGE SCALE GENOMIC DNA]</scope>
    <source>
        <strain evidence="9 10">JZ R-183</strain>
    </source>
</reference>
<dbReference type="InterPro" id="IPR015892">
    <property type="entry name" value="Carbonic_anhydrase_CS"/>
</dbReference>
<dbReference type="Proteomes" id="UP000273119">
    <property type="component" value="Unassembled WGS sequence"/>
</dbReference>
<evidence type="ECO:0000256" key="6">
    <source>
        <dbReference type="ARBA" id="ARBA00048348"/>
    </source>
</evidence>
<sequence length="199" mass="20299">MSQNLSPDQALTTLMEGAHRAQSGAPQRPNTSVSHRSVLADGQNPIAAVLGCSDSRVPMEYAFDAGYGDLFAIRTAGHTLGETVVGSVEFAVAELEVPLVLVLGHTSCGAVTAAEHTLSTGLTPGGSVASLVERILPSVIASQKAGGTSIDDAVAMHTLRTAERLREASPILAEAEAAGRLKIVGAVYDLASGAVTLLG</sequence>
<protein>
    <recommendedName>
        <fullName evidence="2 8">Carbonic anhydrase</fullName>
        <ecNumber evidence="2 8">4.2.1.1</ecNumber>
    </recommendedName>
    <alternativeName>
        <fullName evidence="8">Carbonate dehydratase</fullName>
    </alternativeName>
</protein>
<dbReference type="PANTHER" id="PTHR11002">
    <property type="entry name" value="CARBONIC ANHYDRASE"/>
    <property type="match status" value="1"/>
</dbReference>
<comment type="caution">
    <text evidence="9">The sequence shown here is derived from an EMBL/GenBank/DDBJ whole genome shotgun (WGS) entry which is preliminary data.</text>
</comment>
<feature type="binding site" evidence="7">
    <location>
        <position position="52"/>
    </location>
    <ligand>
        <name>Zn(2+)</name>
        <dbReference type="ChEBI" id="CHEBI:29105"/>
    </ligand>
</feature>
<accession>A0A496PJJ6</accession>
<dbReference type="InterPro" id="IPR036874">
    <property type="entry name" value="Carbonic_anhydrase_sf"/>
</dbReference>
<dbReference type="GO" id="GO:0008270">
    <property type="term" value="F:zinc ion binding"/>
    <property type="evidence" value="ECO:0007669"/>
    <property type="project" value="UniProtKB-UniRule"/>
</dbReference>
<dbReference type="InterPro" id="IPR001765">
    <property type="entry name" value="Carbonic_anhydrase"/>
</dbReference>
<evidence type="ECO:0000256" key="1">
    <source>
        <dbReference type="ARBA" id="ARBA00006217"/>
    </source>
</evidence>
<dbReference type="GO" id="GO:0004089">
    <property type="term" value="F:carbonate dehydratase activity"/>
    <property type="evidence" value="ECO:0007669"/>
    <property type="project" value="UniProtKB-UniRule"/>
</dbReference>
<dbReference type="AlphaFoldDB" id="A0A496PJJ6"/>
<evidence type="ECO:0000256" key="4">
    <source>
        <dbReference type="ARBA" id="ARBA00023239"/>
    </source>
</evidence>
<feature type="binding site" evidence="7">
    <location>
        <position position="108"/>
    </location>
    <ligand>
        <name>Zn(2+)</name>
        <dbReference type="ChEBI" id="CHEBI:29105"/>
    </ligand>
</feature>
<evidence type="ECO:0000256" key="3">
    <source>
        <dbReference type="ARBA" id="ARBA00022833"/>
    </source>
</evidence>
<evidence type="ECO:0000313" key="10">
    <source>
        <dbReference type="Proteomes" id="UP000273119"/>
    </source>
</evidence>
<gene>
    <name evidence="9" type="ORF">DWQ67_05785</name>
</gene>
<dbReference type="SUPFAM" id="SSF53056">
    <property type="entry name" value="beta-carbonic anhydrase, cab"/>
    <property type="match status" value="1"/>
</dbReference>
<feature type="binding site" evidence="7">
    <location>
        <position position="105"/>
    </location>
    <ligand>
        <name>Zn(2+)</name>
        <dbReference type="ChEBI" id="CHEBI:29105"/>
    </ligand>
</feature>
<comment type="catalytic activity">
    <reaction evidence="6 8">
        <text>hydrogencarbonate + H(+) = CO2 + H2O</text>
        <dbReference type="Rhea" id="RHEA:10748"/>
        <dbReference type="ChEBI" id="CHEBI:15377"/>
        <dbReference type="ChEBI" id="CHEBI:15378"/>
        <dbReference type="ChEBI" id="CHEBI:16526"/>
        <dbReference type="ChEBI" id="CHEBI:17544"/>
        <dbReference type="EC" id="4.2.1.1"/>
    </reaction>
</comment>
<dbReference type="GO" id="GO:0015976">
    <property type="term" value="P:carbon utilization"/>
    <property type="evidence" value="ECO:0007669"/>
    <property type="project" value="InterPro"/>
</dbReference>
<dbReference type="SMART" id="SM00947">
    <property type="entry name" value="Pro_CA"/>
    <property type="match status" value="1"/>
</dbReference>
<keyword evidence="4 8" id="KW-0456">Lyase</keyword>
<evidence type="ECO:0000256" key="8">
    <source>
        <dbReference type="RuleBase" id="RU003956"/>
    </source>
</evidence>
<evidence type="ECO:0000256" key="5">
    <source>
        <dbReference type="ARBA" id="ARBA00024993"/>
    </source>
</evidence>
<keyword evidence="3 7" id="KW-0862">Zinc</keyword>
<comment type="function">
    <text evidence="8">Reversible hydration of carbon dioxide.</text>
</comment>
<dbReference type="PROSITE" id="PS00705">
    <property type="entry name" value="PROK_CO2_ANHYDRASE_2"/>
    <property type="match status" value="1"/>
</dbReference>
<comment type="function">
    <text evidence="5">Catalyzes the reversible hydration of carbon dioxide to form bicarbonate.</text>
</comment>
<dbReference type="PANTHER" id="PTHR11002:SF79">
    <property type="entry name" value="CARBONIC ANHYDRASE 2"/>
    <property type="match status" value="1"/>
</dbReference>
<proteinExistence type="inferred from homology"/>